<feature type="domain" description="PilX/PilW C-terminal" evidence="2">
    <location>
        <begin position="111"/>
        <end position="211"/>
    </location>
</feature>
<keyword evidence="1" id="KW-0472">Membrane</keyword>
<keyword evidence="1" id="KW-0812">Transmembrane</keyword>
<reference evidence="4 5" key="1">
    <citation type="submission" date="2023-02" db="EMBL/GenBank/DDBJ databases">
        <title>Bacterial whole genome sequence for Curvibacter sp. HBC28.</title>
        <authorList>
            <person name="Le V."/>
            <person name="Ko S.-R."/>
            <person name="Ahn C.-Y."/>
            <person name="Oh H.-M."/>
        </authorList>
    </citation>
    <scope>NUCLEOTIDE SEQUENCE [LARGE SCALE GENOMIC DNA]</scope>
    <source>
        <strain evidence="4 5">HBC28</strain>
    </source>
</reference>
<evidence type="ECO:0000259" key="3">
    <source>
        <dbReference type="Pfam" id="PF14341"/>
    </source>
</evidence>
<dbReference type="EMBL" id="JAQSIO010000003">
    <property type="protein sequence ID" value="MDD0815062.1"/>
    <property type="molecule type" value="Genomic_DNA"/>
</dbReference>
<name>A0ABT5MEQ9_9BURK</name>
<dbReference type="InterPro" id="IPR025205">
    <property type="entry name" value="PilX/PilW_C"/>
</dbReference>
<keyword evidence="1" id="KW-1133">Transmembrane helix</keyword>
<organism evidence="4 5">
    <name type="scientific">Curvibacter microcysteis</name>
    <dbReference type="NCBI Taxonomy" id="3026419"/>
    <lineage>
        <taxon>Bacteria</taxon>
        <taxon>Pseudomonadati</taxon>
        <taxon>Pseudomonadota</taxon>
        <taxon>Betaproteobacteria</taxon>
        <taxon>Burkholderiales</taxon>
        <taxon>Comamonadaceae</taxon>
        <taxon>Curvibacter</taxon>
    </lineage>
</organism>
<feature type="transmembrane region" description="Helical" evidence="1">
    <location>
        <begin position="20"/>
        <end position="44"/>
    </location>
</feature>
<gene>
    <name evidence="4" type="ORF">PSQ39_10510</name>
</gene>
<dbReference type="InterPro" id="IPR025746">
    <property type="entry name" value="PilX_N_dom"/>
</dbReference>
<protein>
    <submittedName>
        <fullName evidence="4">PilX N-terminal domain-containing pilus assembly protein</fullName>
    </submittedName>
</protein>
<proteinExistence type="predicted"/>
<keyword evidence="5" id="KW-1185">Reference proteome</keyword>
<accession>A0ABT5MEQ9</accession>
<evidence type="ECO:0000313" key="4">
    <source>
        <dbReference type="EMBL" id="MDD0815062.1"/>
    </source>
</evidence>
<feature type="domain" description="Type 4 fimbrial biogenesis protein PilX N-terminal" evidence="3">
    <location>
        <begin position="18"/>
        <end position="67"/>
    </location>
</feature>
<dbReference type="Pfam" id="PF14341">
    <property type="entry name" value="PilX_N"/>
    <property type="match status" value="1"/>
</dbReference>
<dbReference type="Pfam" id="PF13681">
    <property type="entry name" value="PilX"/>
    <property type="match status" value="1"/>
</dbReference>
<evidence type="ECO:0000259" key="2">
    <source>
        <dbReference type="Pfam" id="PF13681"/>
    </source>
</evidence>
<sequence>MHAQPISLHRSPARPLQSGASLVVVLLLLVVVSLLGIGGIQIATMAERTTRNDRDLQIAWQGAEAALMDAEFDIDTESVGGITGTRRALFSDKPDLTNFIADCGTTGNQKGLCAYVEGDRPYWLTVDFLATSSTRYVTYGDFTSASGSARPFSVGKGLQAALKPRYVIEAIPDPRDAEVEKPADRRYVYRVTAMGFGPNPTTQGVLQMIYRD</sequence>
<dbReference type="Proteomes" id="UP001528672">
    <property type="component" value="Unassembled WGS sequence"/>
</dbReference>
<comment type="caution">
    <text evidence="4">The sequence shown here is derived from an EMBL/GenBank/DDBJ whole genome shotgun (WGS) entry which is preliminary data.</text>
</comment>
<dbReference type="RefSeq" id="WP_273926724.1">
    <property type="nucleotide sequence ID" value="NZ_JAQSIO010000003.1"/>
</dbReference>
<evidence type="ECO:0000256" key="1">
    <source>
        <dbReference type="SAM" id="Phobius"/>
    </source>
</evidence>
<evidence type="ECO:0000313" key="5">
    <source>
        <dbReference type="Proteomes" id="UP001528672"/>
    </source>
</evidence>